<dbReference type="NCBIfam" id="NF009884">
    <property type="entry name" value="PRK13343.1"/>
    <property type="match status" value="1"/>
</dbReference>
<dbReference type="FunFam" id="2.40.30.20:FF:000001">
    <property type="entry name" value="ATP synthase subunit alpha"/>
    <property type="match status" value="1"/>
</dbReference>
<dbReference type="InterPro" id="IPR023366">
    <property type="entry name" value="ATP_synth_asu-like_sf"/>
</dbReference>
<evidence type="ECO:0000256" key="1">
    <source>
        <dbReference type="ARBA" id="ARBA00004370"/>
    </source>
</evidence>
<protein>
    <recommendedName>
        <fullName evidence="12">ATP synthase subunit alpha</fullName>
    </recommendedName>
</protein>
<dbReference type="FunFam" id="1.20.150.20:FF:000001">
    <property type="entry name" value="ATP synthase subunit alpha"/>
    <property type="match status" value="1"/>
</dbReference>
<dbReference type="SUPFAM" id="SSF47917">
    <property type="entry name" value="C-terminal domain of alpha and beta subunits of F1 ATP synthase"/>
    <property type="match status" value="1"/>
</dbReference>
<keyword evidence="9 12" id="KW-0139">CF(1)</keyword>
<dbReference type="GO" id="GO:0005524">
    <property type="term" value="F:ATP binding"/>
    <property type="evidence" value="ECO:0007669"/>
    <property type="project" value="UniProtKB-KW"/>
</dbReference>
<dbReference type="Pfam" id="PF00006">
    <property type="entry name" value="ATP-synt_ab"/>
    <property type="match status" value="1"/>
</dbReference>
<comment type="function">
    <text evidence="12">Produces ATP from ADP in the presence of a proton gradient across the membrane.</text>
</comment>
<evidence type="ECO:0000256" key="12">
    <source>
        <dbReference type="RuleBase" id="RU003551"/>
    </source>
</evidence>
<name>A0A812ZJI8_9DINO</name>
<comment type="similarity">
    <text evidence="2 11">Belongs to the ATPase alpha/beta chains family.</text>
</comment>
<evidence type="ECO:0000256" key="13">
    <source>
        <dbReference type="SAM" id="Phobius"/>
    </source>
</evidence>
<dbReference type="CDD" id="cd18113">
    <property type="entry name" value="ATP-synt_F1_alpha_C"/>
    <property type="match status" value="1"/>
</dbReference>
<evidence type="ECO:0000313" key="17">
    <source>
        <dbReference type="EMBL" id="CAE7831214.1"/>
    </source>
</evidence>
<dbReference type="Gene3D" id="3.40.50.300">
    <property type="entry name" value="P-loop containing nucleotide triphosphate hydrolases"/>
    <property type="match status" value="1"/>
</dbReference>
<dbReference type="InterPro" id="IPR004100">
    <property type="entry name" value="ATPase_F1/V1/A1_a/bsu_N"/>
</dbReference>
<dbReference type="InterPro" id="IPR000793">
    <property type="entry name" value="ATP_synth_asu_C"/>
</dbReference>
<evidence type="ECO:0000256" key="7">
    <source>
        <dbReference type="ARBA" id="ARBA00023065"/>
    </source>
</evidence>
<keyword evidence="4 12" id="KW-0547">Nucleotide-binding</keyword>
<keyword evidence="18" id="KW-1185">Reference proteome</keyword>
<dbReference type="InterPro" id="IPR027417">
    <property type="entry name" value="P-loop_NTPase"/>
</dbReference>
<proteinExistence type="inferred from homology"/>
<reference evidence="17" key="1">
    <citation type="submission" date="2021-02" db="EMBL/GenBank/DDBJ databases">
        <authorList>
            <person name="Dougan E. K."/>
            <person name="Rhodes N."/>
            <person name="Thang M."/>
            <person name="Chan C."/>
        </authorList>
    </citation>
    <scope>NUCLEOTIDE SEQUENCE</scope>
</reference>
<keyword evidence="8 13" id="KW-0472">Membrane</keyword>
<evidence type="ECO:0000256" key="2">
    <source>
        <dbReference type="ARBA" id="ARBA00008936"/>
    </source>
</evidence>
<dbReference type="HAMAP" id="MF_01346">
    <property type="entry name" value="ATP_synth_alpha_bact"/>
    <property type="match status" value="1"/>
</dbReference>
<dbReference type="NCBIfam" id="TIGR00962">
    <property type="entry name" value="atpA"/>
    <property type="match status" value="1"/>
</dbReference>
<evidence type="ECO:0000259" key="14">
    <source>
        <dbReference type="Pfam" id="PF00006"/>
    </source>
</evidence>
<dbReference type="CDD" id="cd18116">
    <property type="entry name" value="ATP-synt_F1_alpha_N"/>
    <property type="match status" value="1"/>
</dbReference>
<feature type="transmembrane region" description="Helical" evidence="13">
    <location>
        <begin position="67"/>
        <end position="92"/>
    </location>
</feature>
<evidence type="ECO:0000256" key="11">
    <source>
        <dbReference type="RuleBase" id="RU000339"/>
    </source>
</evidence>
<keyword evidence="5 11" id="KW-0375">Hydrogen ion transport</keyword>
<comment type="caution">
    <text evidence="17">The sequence shown here is derived from an EMBL/GenBank/DDBJ whole genome shotgun (WGS) entry which is preliminary data.</text>
</comment>
<organism evidence="17 18">
    <name type="scientific">Symbiodinium necroappetens</name>
    <dbReference type="NCBI Taxonomy" id="1628268"/>
    <lineage>
        <taxon>Eukaryota</taxon>
        <taxon>Sar</taxon>
        <taxon>Alveolata</taxon>
        <taxon>Dinophyceae</taxon>
        <taxon>Suessiales</taxon>
        <taxon>Symbiodiniaceae</taxon>
        <taxon>Symbiodinium</taxon>
    </lineage>
</organism>
<dbReference type="GO" id="GO:0043531">
    <property type="term" value="F:ADP binding"/>
    <property type="evidence" value="ECO:0007669"/>
    <property type="project" value="TreeGrafter"/>
</dbReference>
<keyword evidence="10 12" id="KW-0066">ATP synthesis</keyword>
<dbReference type="SUPFAM" id="SSF52540">
    <property type="entry name" value="P-loop containing nucleoside triphosphate hydrolases"/>
    <property type="match status" value="1"/>
</dbReference>
<dbReference type="AlphaFoldDB" id="A0A812ZJI8"/>
<evidence type="ECO:0000256" key="4">
    <source>
        <dbReference type="ARBA" id="ARBA00022741"/>
    </source>
</evidence>
<gene>
    <name evidence="17" type="primary">ATP5F1A</name>
    <name evidence="17" type="ORF">SNEC2469_LOCUS24857</name>
</gene>
<dbReference type="OrthoDB" id="9805536at2759"/>
<feature type="domain" description="ATPase F1/V1/A1 complex alpha/beta subunit nucleotide-binding" evidence="14">
    <location>
        <begin position="270"/>
        <end position="494"/>
    </location>
</feature>
<dbReference type="InterPro" id="IPR033732">
    <property type="entry name" value="ATP_synth_F1_a_nt-bd_dom"/>
</dbReference>
<evidence type="ECO:0000256" key="5">
    <source>
        <dbReference type="ARBA" id="ARBA00022781"/>
    </source>
</evidence>
<dbReference type="InterPro" id="IPR038376">
    <property type="entry name" value="ATP_synth_asu_C_sf"/>
</dbReference>
<dbReference type="InterPro" id="IPR020003">
    <property type="entry name" value="ATPase_a/bsu_AS"/>
</dbReference>
<accession>A0A812ZJI8</accession>
<comment type="subcellular location">
    <subcellularLocation>
        <location evidence="1">Membrane</location>
    </subcellularLocation>
</comment>
<dbReference type="Pfam" id="PF02874">
    <property type="entry name" value="ATP-synt_ab_N"/>
    <property type="match status" value="1"/>
</dbReference>
<sequence length="637" mass="69114">MQPQWRAVSHRLGLPLSGRHCVVSSILVGPVVLPRVFEKVNCVRERFGSVASSVNTRSQCSIGSSKIALWALVQVPWRVLGLVFLLTSAMALRRLLPRLPAARAALNSAARSLHASAPRNAAKVSPAELTKILSERIANFKDQADVQEVGRVLSVGDGIARIYGLKGVKAGEMVEFSSGLKGMALNLETDNVGVVVFGDDRAIVEGDSVKCTGTIVDVPIGEELLGRVVDALGTPIDGAGPIQTKSRRRVELKAPGIIPRQSVHEPMTTGLKAVDSLIPIGRGQRELIIGDRQTGKTAIAIDTILNQKAINASADKTAHLYCIYVAVGQKRSTVAQLFEILRKNDCLKYTTVVAATASDAAPLQFLAPYTGCAMAEYFRDNGKHAVIFYDDLSKQAVAYRQMSLLLRRPPGREAYPGDVFYLHSRLLERAAKMNETTHGGGSLTALPVIETQAGDVSAYIPTNVISITDGQIFLETELFYKGIRPAVNVGLSVSRVGSAAQIKAMKQVAGTLKLELAQYREVAAFAQFGSDLDAATQHQLLRGGILTELLKQKQFVPMTTAEIIVSLWAGTRGYLDKVATKEILRFESLWLKHFKDTKGDVLKEIMEKKQITPEIEGSIKSAMDEFLGMNEFEGRAA</sequence>
<feature type="domain" description="ATP synthase alpha subunit C-terminal" evidence="15">
    <location>
        <begin position="501"/>
        <end position="626"/>
    </location>
</feature>
<dbReference type="PANTHER" id="PTHR48082:SF2">
    <property type="entry name" value="ATP SYNTHASE SUBUNIT ALPHA, MITOCHONDRIAL"/>
    <property type="match status" value="1"/>
</dbReference>
<evidence type="ECO:0000313" key="18">
    <source>
        <dbReference type="Proteomes" id="UP000601435"/>
    </source>
</evidence>
<evidence type="ECO:0000256" key="3">
    <source>
        <dbReference type="ARBA" id="ARBA00022448"/>
    </source>
</evidence>
<dbReference type="Proteomes" id="UP000601435">
    <property type="component" value="Unassembled WGS sequence"/>
</dbReference>
<dbReference type="InterPro" id="IPR036121">
    <property type="entry name" value="ATPase_F1/V1/A1_a/bsu_N_sf"/>
</dbReference>
<feature type="domain" description="ATPase F1/V1/A1 complex alpha/beta subunit N-terminal" evidence="16">
    <location>
        <begin position="146"/>
        <end position="213"/>
    </location>
</feature>
<evidence type="ECO:0000256" key="9">
    <source>
        <dbReference type="ARBA" id="ARBA00023196"/>
    </source>
</evidence>
<evidence type="ECO:0000256" key="6">
    <source>
        <dbReference type="ARBA" id="ARBA00022840"/>
    </source>
</evidence>
<evidence type="ECO:0000256" key="10">
    <source>
        <dbReference type="ARBA" id="ARBA00023310"/>
    </source>
</evidence>
<keyword evidence="7 11" id="KW-0406">Ion transport</keyword>
<keyword evidence="13" id="KW-0812">Transmembrane</keyword>
<keyword evidence="6 12" id="KW-0067">ATP-binding</keyword>
<dbReference type="PROSITE" id="PS00152">
    <property type="entry name" value="ATPASE_ALPHA_BETA"/>
    <property type="match status" value="1"/>
</dbReference>
<dbReference type="InterPro" id="IPR005294">
    <property type="entry name" value="ATP_synth_F1_asu"/>
</dbReference>
<dbReference type="InterPro" id="IPR000194">
    <property type="entry name" value="ATPase_F1/V1/A1_a/bsu_nucl-bd"/>
</dbReference>
<evidence type="ECO:0000259" key="16">
    <source>
        <dbReference type="Pfam" id="PF02874"/>
    </source>
</evidence>
<keyword evidence="13" id="KW-1133">Transmembrane helix</keyword>
<dbReference type="FunFam" id="3.40.50.300:FF:002432">
    <property type="entry name" value="ATP synthase subunit alpha, mitochondrial"/>
    <property type="match status" value="1"/>
</dbReference>
<dbReference type="CDD" id="cd01132">
    <property type="entry name" value="F1-ATPase_alpha_CD"/>
    <property type="match status" value="1"/>
</dbReference>
<dbReference type="GO" id="GO:0046933">
    <property type="term" value="F:proton-transporting ATP synthase activity, rotational mechanism"/>
    <property type="evidence" value="ECO:0007669"/>
    <property type="project" value="InterPro"/>
</dbReference>
<keyword evidence="3 11" id="KW-0813">Transport</keyword>
<dbReference type="Gene3D" id="1.20.150.20">
    <property type="entry name" value="ATP synthase alpha/beta chain, C-terminal domain"/>
    <property type="match status" value="1"/>
</dbReference>
<dbReference type="SUPFAM" id="SSF50615">
    <property type="entry name" value="N-terminal domain of alpha and beta subunits of F1 ATP synthase"/>
    <property type="match status" value="1"/>
</dbReference>
<dbReference type="GO" id="GO:0045259">
    <property type="term" value="C:proton-transporting ATP synthase complex"/>
    <property type="evidence" value="ECO:0007669"/>
    <property type="project" value="UniProtKB-KW"/>
</dbReference>
<dbReference type="EMBL" id="CAJNJA010048430">
    <property type="protein sequence ID" value="CAE7831214.1"/>
    <property type="molecule type" value="Genomic_DNA"/>
</dbReference>
<dbReference type="Pfam" id="PF00306">
    <property type="entry name" value="ATP-synt_ab_C"/>
    <property type="match status" value="1"/>
</dbReference>
<evidence type="ECO:0000256" key="8">
    <source>
        <dbReference type="ARBA" id="ARBA00023136"/>
    </source>
</evidence>
<dbReference type="Gene3D" id="2.40.30.20">
    <property type="match status" value="1"/>
</dbReference>
<evidence type="ECO:0000259" key="15">
    <source>
        <dbReference type="Pfam" id="PF00306"/>
    </source>
</evidence>
<dbReference type="PANTHER" id="PTHR48082">
    <property type="entry name" value="ATP SYNTHASE SUBUNIT ALPHA, MITOCHONDRIAL"/>
    <property type="match status" value="1"/>
</dbReference>